<name>A0ABU8JE86_9GAMM</name>
<dbReference type="EMBL" id="JBBBNY010000012">
    <property type="protein sequence ID" value="MEI7037870.1"/>
    <property type="molecule type" value="Genomic_DNA"/>
</dbReference>
<keyword evidence="2" id="KW-1185">Reference proteome</keyword>
<gene>
    <name evidence="1" type="ORF">WAT24_13960</name>
</gene>
<evidence type="ECO:0000313" key="2">
    <source>
        <dbReference type="Proteomes" id="UP001381174"/>
    </source>
</evidence>
<dbReference type="Pfam" id="PF14255">
    <property type="entry name" value="Zn_ribbon_21"/>
    <property type="match status" value="1"/>
</dbReference>
<sequence length="62" mass="6524">MLTSAHVACPYCGEPIELLLDASAGGQDYIEDCPVCCRPISVRVDLGDDGEARARVAGEDEA</sequence>
<accession>A0ABU8JE86</accession>
<dbReference type="InterPro" id="IPR025990">
    <property type="entry name" value="zinc_ribbon_bacterial"/>
</dbReference>
<dbReference type="RefSeq" id="WP_336808509.1">
    <property type="nucleotide sequence ID" value="NZ_JBBBNY010000012.1"/>
</dbReference>
<evidence type="ECO:0000313" key="1">
    <source>
        <dbReference type="EMBL" id="MEI7037870.1"/>
    </source>
</evidence>
<dbReference type="PIRSF" id="PIRSF037225">
    <property type="entry name" value="UCP037225"/>
    <property type="match status" value="1"/>
</dbReference>
<proteinExistence type="predicted"/>
<comment type="caution">
    <text evidence="1">The sequence shown here is derived from an EMBL/GenBank/DDBJ whole genome shotgun (WGS) entry which is preliminary data.</text>
</comment>
<protein>
    <submittedName>
        <fullName evidence="1">CPXCG motif-containing cysteine-rich protein</fullName>
    </submittedName>
</protein>
<dbReference type="InterPro" id="IPR017143">
    <property type="entry name" value="UCP037225"/>
</dbReference>
<organism evidence="1 2">
    <name type="scientific">Fulvimonas yonginensis</name>
    <dbReference type="NCBI Taxonomy" id="1495200"/>
    <lineage>
        <taxon>Bacteria</taxon>
        <taxon>Pseudomonadati</taxon>
        <taxon>Pseudomonadota</taxon>
        <taxon>Gammaproteobacteria</taxon>
        <taxon>Lysobacterales</taxon>
        <taxon>Rhodanobacteraceae</taxon>
        <taxon>Fulvimonas</taxon>
    </lineage>
</organism>
<reference evidence="1 2" key="1">
    <citation type="journal article" date="2014" name="Int. J. Syst. Evol. Microbiol.">
        <title>Fulvimonas yonginensis sp. nov., isolated from greenhouse soil, and emended description of the genus Fulvimonas.</title>
        <authorList>
            <person name="Ahn J.H."/>
            <person name="Kim S.J."/>
            <person name="Weon H.Y."/>
            <person name="Hong S.B."/>
            <person name="Seok S.J."/>
            <person name="Kwon S.W."/>
        </authorList>
    </citation>
    <scope>NUCLEOTIDE SEQUENCE [LARGE SCALE GENOMIC DNA]</scope>
    <source>
        <strain evidence="1 2">KACC 16952</strain>
    </source>
</reference>
<dbReference type="Proteomes" id="UP001381174">
    <property type="component" value="Unassembled WGS sequence"/>
</dbReference>